<evidence type="ECO:0000256" key="3">
    <source>
        <dbReference type="ARBA" id="ARBA00022490"/>
    </source>
</evidence>
<keyword evidence="5" id="KW-0966">Cell projection</keyword>
<dbReference type="AlphaFoldDB" id="A0AAN9CZM2"/>
<organism evidence="7 8">
    <name type="scientific">Phoxinus phoxinus</name>
    <name type="common">Eurasian minnow</name>
    <dbReference type="NCBI Taxonomy" id="58324"/>
    <lineage>
        <taxon>Eukaryota</taxon>
        <taxon>Metazoa</taxon>
        <taxon>Chordata</taxon>
        <taxon>Craniata</taxon>
        <taxon>Vertebrata</taxon>
        <taxon>Euteleostomi</taxon>
        <taxon>Actinopterygii</taxon>
        <taxon>Neopterygii</taxon>
        <taxon>Teleostei</taxon>
        <taxon>Ostariophysi</taxon>
        <taxon>Cypriniformes</taxon>
        <taxon>Leuciscidae</taxon>
        <taxon>Phoxininae</taxon>
        <taxon>Phoxinus</taxon>
    </lineage>
</organism>
<dbReference type="Proteomes" id="UP001364617">
    <property type="component" value="Unassembled WGS sequence"/>
</dbReference>
<proteinExistence type="inferred from homology"/>
<evidence type="ECO:0000256" key="2">
    <source>
        <dbReference type="ARBA" id="ARBA00004245"/>
    </source>
</evidence>
<keyword evidence="4" id="KW-0206">Cytoskeleton</keyword>
<evidence type="ECO:0000256" key="1">
    <source>
        <dbReference type="ARBA" id="ARBA00004138"/>
    </source>
</evidence>
<comment type="subcellular location">
    <subcellularLocation>
        <location evidence="1">Cell projection</location>
        <location evidence="1">Cilium</location>
    </subcellularLocation>
    <subcellularLocation>
        <location evidence="2">Cytoplasm</location>
        <location evidence="2">Cytoskeleton</location>
    </subcellularLocation>
</comment>
<accession>A0AAN9CZM2</accession>
<comment type="similarity">
    <text evidence="6">Belongs to the CFAP144 family.</text>
</comment>
<evidence type="ECO:0000256" key="5">
    <source>
        <dbReference type="ARBA" id="ARBA00023273"/>
    </source>
</evidence>
<dbReference type="GO" id="GO:0005856">
    <property type="term" value="C:cytoskeleton"/>
    <property type="evidence" value="ECO:0007669"/>
    <property type="project" value="UniProtKB-SubCell"/>
</dbReference>
<gene>
    <name evidence="7" type="ORF">R3I93_010143</name>
</gene>
<name>A0AAN9CZM2_9TELE</name>
<keyword evidence="3" id="KW-0963">Cytoplasm</keyword>
<evidence type="ECO:0008006" key="9">
    <source>
        <dbReference type="Google" id="ProtNLM"/>
    </source>
</evidence>
<dbReference type="EMBL" id="JAYKXH010000010">
    <property type="protein sequence ID" value="KAK7155414.1"/>
    <property type="molecule type" value="Genomic_DNA"/>
</dbReference>
<evidence type="ECO:0000313" key="8">
    <source>
        <dbReference type="Proteomes" id="UP001364617"/>
    </source>
</evidence>
<evidence type="ECO:0000256" key="4">
    <source>
        <dbReference type="ARBA" id="ARBA00023212"/>
    </source>
</evidence>
<dbReference type="GO" id="GO:0097546">
    <property type="term" value="C:ciliary base"/>
    <property type="evidence" value="ECO:0007669"/>
    <property type="project" value="TreeGrafter"/>
</dbReference>
<reference evidence="7 8" key="1">
    <citation type="submission" date="2024-02" db="EMBL/GenBank/DDBJ databases">
        <title>Chromosome-level genome assembly of the Eurasian Minnow (Phoxinus phoxinus).</title>
        <authorList>
            <person name="Oriowo T.O."/>
            <person name="Martin S."/>
            <person name="Stange M."/>
            <person name="Chrysostomakis Y."/>
            <person name="Brown T."/>
            <person name="Winkler S."/>
            <person name="Kukowka S."/>
            <person name="Myers E.W."/>
            <person name="Bohne A."/>
        </authorList>
    </citation>
    <scope>NUCLEOTIDE SEQUENCE [LARGE SCALE GENOMIC DNA]</scope>
    <source>
        <strain evidence="7">ZFMK-TIS-60720</strain>
        <tissue evidence="7">Whole Organism</tissue>
    </source>
</reference>
<dbReference type="PANTHER" id="PTHR33865:SF3">
    <property type="entry name" value="PROTEIN FAM183B"/>
    <property type="match status" value="1"/>
</dbReference>
<sequence length="135" mass="15824">MAKPKEKEPVDIVHQNAIHVETIKKELRTQKLYTEFNINPFKKLHVLTDKPMSNITYRKEEEDPAFLQAIHGARLEPAKKYSHPQTEAQEIGWISTPLIVSDRSDRRLNFPRQNSEITKYMDAAWRLKEQTKNLG</sequence>
<protein>
    <recommendedName>
        <fullName evidence="9">Protein FAM183A</fullName>
    </recommendedName>
</protein>
<evidence type="ECO:0000256" key="6">
    <source>
        <dbReference type="ARBA" id="ARBA00034777"/>
    </source>
</evidence>
<dbReference type="InterPro" id="IPR029214">
    <property type="entry name" value="CFAP144"/>
</dbReference>
<evidence type="ECO:0000313" key="7">
    <source>
        <dbReference type="EMBL" id="KAK7155414.1"/>
    </source>
</evidence>
<comment type="caution">
    <text evidence="7">The sequence shown here is derived from an EMBL/GenBank/DDBJ whole genome shotgun (WGS) entry which is preliminary data.</text>
</comment>
<dbReference type="Pfam" id="PF14886">
    <property type="entry name" value="FAM183"/>
    <property type="match status" value="1"/>
</dbReference>
<keyword evidence="8" id="KW-1185">Reference proteome</keyword>
<dbReference type="PANTHER" id="PTHR33865">
    <property type="entry name" value="PROTEIN FAM183B"/>
    <property type="match status" value="1"/>
</dbReference>